<protein>
    <submittedName>
        <fullName evidence="11">Rhomboid family intramembrane serine protease</fullName>
    </submittedName>
</protein>
<dbReference type="InterPro" id="IPR046483">
    <property type="entry name" value="DUF6576"/>
</dbReference>
<keyword evidence="4" id="KW-0378">Hydrolase</keyword>
<dbReference type="OrthoDB" id="680602at2"/>
<proteinExistence type="inferred from homology"/>
<evidence type="ECO:0000259" key="10">
    <source>
        <dbReference type="Pfam" id="PF20216"/>
    </source>
</evidence>
<evidence type="ECO:0000256" key="7">
    <source>
        <dbReference type="SAM" id="MobiDB-lite"/>
    </source>
</evidence>
<evidence type="ECO:0000256" key="2">
    <source>
        <dbReference type="ARBA" id="ARBA00009045"/>
    </source>
</evidence>
<keyword evidence="5 8" id="KW-1133">Transmembrane helix</keyword>
<evidence type="ECO:0000256" key="3">
    <source>
        <dbReference type="ARBA" id="ARBA00022692"/>
    </source>
</evidence>
<dbReference type="EMBL" id="RJTM01000177">
    <property type="protein sequence ID" value="RNL75189.1"/>
    <property type="molecule type" value="Genomic_DNA"/>
</dbReference>
<feature type="transmembrane region" description="Helical" evidence="8">
    <location>
        <begin position="158"/>
        <end position="183"/>
    </location>
</feature>
<feature type="domain" description="DUF6576" evidence="10">
    <location>
        <begin position="254"/>
        <end position="285"/>
    </location>
</feature>
<feature type="transmembrane region" description="Helical" evidence="8">
    <location>
        <begin position="21"/>
        <end position="45"/>
    </location>
</feature>
<feature type="transmembrane region" description="Helical" evidence="8">
    <location>
        <begin position="65"/>
        <end position="89"/>
    </location>
</feature>
<dbReference type="InterPro" id="IPR050925">
    <property type="entry name" value="Rhomboid_protease_S54"/>
</dbReference>
<evidence type="ECO:0000256" key="4">
    <source>
        <dbReference type="ARBA" id="ARBA00022801"/>
    </source>
</evidence>
<evidence type="ECO:0000256" key="6">
    <source>
        <dbReference type="ARBA" id="ARBA00023136"/>
    </source>
</evidence>
<sequence>MSISSDIKYKYSTLNIAEKLIVINVLIFILNILLVFLFQLSSDFFIRWFELPKSFGNFIRQPWSIISYAFFHAGFSHIFWNMLLLYFSGRIFLNLFGGRRFLNVYFLGAIAGGLIFMISYNLFPAFAGINTTLIGASAAVMAILIFICTYMPNQEVRLFFLFNIKLWYVGVFAVLVDLIQIPISNPGGHLAHLGGAFLGFVYAKNLYNGRDIGAGFERMMSAVVNLFRRTPRTPLKTVHRNKKSTASGRTSYTDKDDRQQKIDEILDKISKSGYESLTKAEKDFLFQAGKD</sequence>
<feature type="domain" description="Peptidase S54 rhomboid" evidence="9">
    <location>
        <begin position="60"/>
        <end position="204"/>
    </location>
</feature>
<name>A0A3N0DHM3_SINP1</name>
<feature type="region of interest" description="Disordered" evidence="7">
    <location>
        <begin position="237"/>
        <end position="259"/>
    </location>
</feature>
<dbReference type="InterPro" id="IPR022764">
    <property type="entry name" value="Peptidase_S54_rhomboid_dom"/>
</dbReference>
<organism evidence="11 12">
    <name type="scientific">Sinomicrobium pectinilyticum</name>
    <dbReference type="NCBI Taxonomy" id="1084421"/>
    <lineage>
        <taxon>Bacteria</taxon>
        <taxon>Pseudomonadati</taxon>
        <taxon>Bacteroidota</taxon>
        <taxon>Flavobacteriia</taxon>
        <taxon>Flavobacteriales</taxon>
        <taxon>Flavobacteriaceae</taxon>
        <taxon>Sinomicrobium</taxon>
    </lineage>
</organism>
<dbReference type="PANTHER" id="PTHR43731">
    <property type="entry name" value="RHOMBOID PROTEASE"/>
    <property type="match status" value="1"/>
</dbReference>
<dbReference type="GO" id="GO:0016020">
    <property type="term" value="C:membrane"/>
    <property type="evidence" value="ECO:0007669"/>
    <property type="project" value="UniProtKB-SubCell"/>
</dbReference>
<feature type="transmembrane region" description="Helical" evidence="8">
    <location>
        <begin position="101"/>
        <end position="123"/>
    </location>
</feature>
<dbReference type="PANTHER" id="PTHR43731:SF14">
    <property type="entry name" value="PRESENILIN-ASSOCIATED RHOMBOID-LIKE PROTEIN, MITOCHONDRIAL"/>
    <property type="match status" value="1"/>
</dbReference>
<evidence type="ECO:0000313" key="12">
    <source>
        <dbReference type="Proteomes" id="UP000267469"/>
    </source>
</evidence>
<evidence type="ECO:0000256" key="8">
    <source>
        <dbReference type="SAM" id="Phobius"/>
    </source>
</evidence>
<dbReference type="Pfam" id="PF20216">
    <property type="entry name" value="DUF6576"/>
    <property type="match status" value="1"/>
</dbReference>
<keyword evidence="12" id="KW-1185">Reference proteome</keyword>
<dbReference type="Proteomes" id="UP000267469">
    <property type="component" value="Unassembled WGS sequence"/>
</dbReference>
<evidence type="ECO:0000259" key="9">
    <source>
        <dbReference type="Pfam" id="PF01694"/>
    </source>
</evidence>
<keyword evidence="3 8" id="KW-0812">Transmembrane</keyword>
<evidence type="ECO:0000256" key="1">
    <source>
        <dbReference type="ARBA" id="ARBA00004141"/>
    </source>
</evidence>
<reference evidence="11 12" key="1">
    <citation type="submission" date="2018-10" db="EMBL/GenBank/DDBJ databases">
        <title>Sinomicrobium pectinilyticum sp. nov., a pectinase-producing bacterium isolated from alkaline and saline soil, and emended description of the genus Sinomicrobium.</title>
        <authorList>
            <person name="Cheng B."/>
            <person name="Li C."/>
            <person name="Lai Q."/>
            <person name="Du M."/>
            <person name="Shao Z."/>
            <person name="Xu P."/>
            <person name="Yang C."/>
        </authorList>
    </citation>
    <scope>NUCLEOTIDE SEQUENCE [LARGE SCALE GENOMIC DNA]</scope>
    <source>
        <strain evidence="11 12">5DNS001</strain>
    </source>
</reference>
<dbReference type="Pfam" id="PF01694">
    <property type="entry name" value="Rhomboid"/>
    <property type="match status" value="1"/>
</dbReference>
<dbReference type="RefSeq" id="WP_123218147.1">
    <property type="nucleotide sequence ID" value="NZ_RJTM01000177.1"/>
</dbReference>
<dbReference type="GO" id="GO:0004252">
    <property type="term" value="F:serine-type endopeptidase activity"/>
    <property type="evidence" value="ECO:0007669"/>
    <property type="project" value="InterPro"/>
</dbReference>
<feature type="transmembrane region" description="Helical" evidence="8">
    <location>
        <begin position="129"/>
        <end position="151"/>
    </location>
</feature>
<keyword evidence="11" id="KW-0645">Protease</keyword>
<keyword evidence="6 8" id="KW-0472">Membrane</keyword>
<dbReference type="InterPro" id="IPR035952">
    <property type="entry name" value="Rhomboid-like_sf"/>
</dbReference>
<dbReference type="SUPFAM" id="SSF144091">
    <property type="entry name" value="Rhomboid-like"/>
    <property type="match status" value="1"/>
</dbReference>
<gene>
    <name evidence="11" type="ORF">ED312_21865</name>
</gene>
<comment type="similarity">
    <text evidence="2">Belongs to the peptidase S54 family.</text>
</comment>
<evidence type="ECO:0000313" key="11">
    <source>
        <dbReference type="EMBL" id="RNL75189.1"/>
    </source>
</evidence>
<dbReference type="AlphaFoldDB" id="A0A3N0DHM3"/>
<dbReference type="GO" id="GO:0006508">
    <property type="term" value="P:proteolysis"/>
    <property type="evidence" value="ECO:0007669"/>
    <property type="project" value="UniProtKB-KW"/>
</dbReference>
<accession>A0A3N0DHM3</accession>
<dbReference type="Gene3D" id="1.20.1540.10">
    <property type="entry name" value="Rhomboid-like"/>
    <property type="match status" value="1"/>
</dbReference>
<comment type="caution">
    <text evidence="11">The sequence shown here is derived from an EMBL/GenBank/DDBJ whole genome shotgun (WGS) entry which is preliminary data.</text>
</comment>
<evidence type="ECO:0000256" key="5">
    <source>
        <dbReference type="ARBA" id="ARBA00022989"/>
    </source>
</evidence>
<comment type="subcellular location">
    <subcellularLocation>
        <location evidence="1">Membrane</location>
        <topology evidence="1">Multi-pass membrane protein</topology>
    </subcellularLocation>
</comment>